<dbReference type="OrthoDB" id="740683at2759"/>
<proteinExistence type="predicted"/>
<protein>
    <submittedName>
        <fullName evidence="1">Uncharacterized protein</fullName>
    </submittedName>
</protein>
<accession>A0A8T3BTG0</accession>
<name>A0A8T3BTG0_DENNO</name>
<evidence type="ECO:0000313" key="1">
    <source>
        <dbReference type="EMBL" id="KAI0520568.1"/>
    </source>
</evidence>
<comment type="caution">
    <text evidence="1">The sequence shown here is derived from an EMBL/GenBank/DDBJ whole genome shotgun (WGS) entry which is preliminary data.</text>
</comment>
<organism evidence="1 2">
    <name type="scientific">Dendrobium nobile</name>
    <name type="common">Orchid</name>
    <dbReference type="NCBI Taxonomy" id="94219"/>
    <lineage>
        <taxon>Eukaryota</taxon>
        <taxon>Viridiplantae</taxon>
        <taxon>Streptophyta</taxon>
        <taxon>Embryophyta</taxon>
        <taxon>Tracheophyta</taxon>
        <taxon>Spermatophyta</taxon>
        <taxon>Magnoliopsida</taxon>
        <taxon>Liliopsida</taxon>
        <taxon>Asparagales</taxon>
        <taxon>Orchidaceae</taxon>
        <taxon>Epidendroideae</taxon>
        <taxon>Malaxideae</taxon>
        <taxon>Dendrobiinae</taxon>
        <taxon>Dendrobium</taxon>
    </lineage>
</organism>
<dbReference type="SMR" id="A0A8T3BTG0"/>
<keyword evidence="2" id="KW-1185">Reference proteome</keyword>
<gene>
    <name evidence="1" type="ORF">KFK09_008044</name>
</gene>
<dbReference type="EMBL" id="JAGYWB010000006">
    <property type="protein sequence ID" value="KAI0520568.1"/>
    <property type="molecule type" value="Genomic_DNA"/>
</dbReference>
<sequence>MDVADIELHCQKMYTEGSTDDPTVFDGGMIDMINVNADIHQWIVKCDVSGIALAKTRNASELEVTGHFAPRVHATLQKIKQEARHLPKLVRINLHEFLIESYENLNVLASMSNIPISLCNSSLTLFLLAISTSDDPWPFSFF</sequence>
<evidence type="ECO:0000313" key="2">
    <source>
        <dbReference type="Proteomes" id="UP000829196"/>
    </source>
</evidence>
<reference evidence="1" key="1">
    <citation type="journal article" date="2022" name="Front. Genet.">
        <title>Chromosome-Scale Assembly of the Dendrobium nobile Genome Provides Insights Into the Molecular Mechanism of the Biosynthesis of the Medicinal Active Ingredient of Dendrobium.</title>
        <authorList>
            <person name="Xu Q."/>
            <person name="Niu S.-C."/>
            <person name="Li K.-L."/>
            <person name="Zheng P.-J."/>
            <person name="Zhang X.-J."/>
            <person name="Jia Y."/>
            <person name="Liu Y."/>
            <person name="Niu Y.-X."/>
            <person name="Yu L.-H."/>
            <person name="Chen D.-F."/>
            <person name="Zhang G.-Q."/>
        </authorList>
    </citation>
    <scope>NUCLEOTIDE SEQUENCE</scope>
    <source>
        <tissue evidence="1">Leaf</tissue>
    </source>
</reference>
<dbReference type="AlphaFoldDB" id="A0A8T3BTG0"/>
<dbReference type="Proteomes" id="UP000829196">
    <property type="component" value="Unassembled WGS sequence"/>
</dbReference>